<protein>
    <submittedName>
        <fullName evidence="2">Uncharacterized protein</fullName>
    </submittedName>
</protein>
<evidence type="ECO:0000313" key="2">
    <source>
        <dbReference type="EMBL" id="PHJ18585.1"/>
    </source>
</evidence>
<feature type="compositionally biased region" description="Basic residues" evidence="1">
    <location>
        <begin position="50"/>
        <end position="60"/>
    </location>
</feature>
<organism evidence="2 3">
    <name type="scientific">Cystoisospora suis</name>
    <dbReference type="NCBI Taxonomy" id="483139"/>
    <lineage>
        <taxon>Eukaryota</taxon>
        <taxon>Sar</taxon>
        <taxon>Alveolata</taxon>
        <taxon>Apicomplexa</taxon>
        <taxon>Conoidasida</taxon>
        <taxon>Coccidia</taxon>
        <taxon>Eucoccidiorida</taxon>
        <taxon>Eimeriorina</taxon>
        <taxon>Sarcocystidae</taxon>
        <taxon>Cystoisospora</taxon>
    </lineage>
</organism>
<dbReference type="RefSeq" id="XP_067920291.1">
    <property type="nucleotide sequence ID" value="XM_068067732.1"/>
</dbReference>
<dbReference type="EMBL" id="MIGC01004044">
    <property type="protein sequence ID" value="PHJ18585.1"/>
    <property type="molecule type" value="Genomic_DNA"/>
</dbReference>
<evidence type="ECO:0000256" key="1">
    <source>
        <dbReference type="SAM" id="MobiDB-lite"/>
    </source>
</evidence>
<evidence type="ECO:0000313" key="3">
    <source>
        <dbReference type="Proteomes" id="UP000221165"/>
    </source>
</evidence>
<dbReference type="AlphaFoldDB" id="A0A2C6KQ03"/>
<feature type="compositionally biased region" description="Basic and acidic residues" evidence="1">
    <location>
        <begin position="28"/>
        <end position="46"/>
    </location>
</feature>
<comment type="caution">
    <text evidence="2">The sequence shown here is derived from an EMBL/GenBank/DDBJ whole genome shotgun (WGS) entry which is preliminary data.</text>
</comment>
<proteinExistence type="predicted"/>
<name>A0A2C6KQ03_9APIC</name>
<dbReference type="GeneID" id="94430943"/>
<keyword evidence="3" id="KW-1185">Reference proteome</keyword>
<accession>A0A2C6KQ03</accession>
<feature type="region of interest" description="Disordered" evidence="1">
    <location>
        <begin position="19"/>
        <end position="60"/>
    </location>
</feature>
<feature type="non-terminal residue" evidence="2">
    <location>
        <position position="1"/>
    </location>
</feature>
<sequence>FSLSTPHADSIDTENFQVESLSKKRKDFRSLIHSSKEKSSSSRESETSLQHRRMHACTAS</sequence>
<gene>
    <name evidence="2" type="ORF">CSUI_007587</name>
</gene>
<dbReference type="Proteomes" id="UP000221165">
    <property type="component" value="Unassembled WGS sequence"/>
</dbReference>
<dbReference type="VEuPathDB" id="ToxoDB:CSUI_007587"/>
<reference evidence="2 3" key="1">
    <citation type="journal article" date="2017" name="Int. J. Parasitol.">
        <title>The genome of the protozoan parasite Cystoisospora suis and a reverse vaccinology approach to identify vaccine candidates.</title>
        <authorList>
            <person name="Palmieri N."/>
            <person name="Shrestha A."/>
            <person name="Ruttkowski B."/>
            <person name="Beck T."/>
            <person name="Vogl C."/>
            <person name="Tomley F."/>
            <person name="Blake D.P."/>
            <person name="Joachim A."/>
        </authorList>
    </citation>
    <scope>NUCLEOTIDE SEQUENCE [LARGE SCALE GENOMIC DNA]</scope>
    <source>
        <strain evidence="2 3">Wien I</strain>
    </source>
</reference>